<keyword evidence="2" id="KW-1185">Reference proteome</keyword>
<dbReference type="OrthoDB" id="9811070at2"/>
<dbReference type="RefSeq" id="WP_120324836.1">
    <property type="nucleotide sequence ID" value="NZ_RAPF01000005.1"/>
</dbReference>
<proteinExistence type="predicted"/>
<dbReference type="EMBL" id="RAPF01000005">
    <property type="protein sequence ID" value="RKF20539.1"/>
    <property type="molecule type" value="Genomic_DNA"/>
</dbReference>
<sequence>MTKFLLLSAVIIGAWRAFTGRWIWEYAYLKATTRDEDRARTLLGLHKGASRQDIIDAHRQRIASVHPDRGGSGEQVHATNAARDLLLSRLPAPKEHK</sequence>
<gene>
    <name evidence="1" type="ORF">D6851_10355</name>
</gene>
<dbReference type="Gene3D" id="1.10.287.110">
    <property type="entry name" value="DnaJ domain"/>
    <property type="match status" value="1"/>
</dbReference>
<evidence type="ECO:0000313" key="1">
    <source>
        <dbReference type="EMBL" id="RKF20539.1"/>
    </source>
</evidence>
<reference evidence="1 2" key="1">
    <citation type="submission" date="2018-09" db="EMBL/GenBank/DDBJ databases">
        <title>Altererythrobacter spongiae sp. nov., isolated from a marine sponge.</title>
        <authorList>
            <person name="Zhuang L."/>
            <person name="Luo L."/>
        </authorList>
    </citation>
    <scope>NUCLEOTIDE SEQUENCE [LARGE SCALE GENOMIC DNA]</scope>
    <source>
        <strain evidence="1 2">HN-Y73</strain>
    </source>
</reference>
<name>A0A420EIJ9_9SPHN</name>
<dbReference type="Proteomes" id="UP000284395">
    <property type="component" value="Unassembled WGS sequence"/>
</dbReference>
<comment type="caution">
    <text evidence="1">The sequence shown here is derived from an EMBL/GenBank/DDBJ whole genome shotgun (WGS) entry which is preliminary data.</text>
</comment>
<dbReference type="InterPro" id="IPR036869">
    <property type="entry name" value="J_dom_sf"/>
</dbReference>
<dbReference type="AlphaFoldDB" id="A0A420EIJ9"/>
<dbReference type="SUPFAM" id="SSF46565">
    <property type="entry name" value="Chaperone J-domain"/>
    <property type="match status" value="1"/>
</dbReference>
<accession>A0A420EIJ9</accession>
<evidence type="ECO:0000313" key="2">
    <source>
        <dbReference type="Proteomes" id="UP000284395"/>
    </source>
</evidence>
<organism evidence="1 2">
    <name type="scientific">Altericroceibacterium spongiae</name>
    <dbReference type="NCBI Taxonomy" id="2320269"/>
    <lineage>
        <taxon>Bacteria</taxon>
        <taxon>Pseudomonadati</taxon>
        <taxon>Pseudomonadota</taxon>
        <taxon>Alphaproteobacteria</taxon>
        <taxon>Sphingomonadales</taxon>
        <taxon>Erythrobacteraceae</taxon>
        <taxon>Altericroceibacterium</taxon>
    </lineage>
</organism>
<protein>
    <submittedName>
        <fullName evidence="1">Molecular chaperone DnaJ</fullName>
    </submittedName>
</protein>